<dbReference type="GO" id="GO:0003723">
    <property type="term" value="F:RNA binding"/>
    <property type="evidence" value="ECO:0007669"/>
    <property type="project" value="UniProtKB-KW"/>
</dbReference>
<evidence type="ECO:0000256" key="4">
    <source>
        <dbReference type="RuleBase" id="RU003953"/>
    </source>
</evidence>
<evidence type="ECO:0000256" key="2">
    <source>
        <dbReference type="ARBA" id="ARBA00022679"/>
    </source>
</evidence>
<proteinExistence type="inferred from homology"/>
<accession>A0A3N4IAC0</accession>
<gene>
    <name evidence="6" type="ORF">BJ508DRAFT_207588</name>
</gene>
<dbReference type="SUPFAM" id="SSF81891">
    <property type="entry name" value="Poly A polymerase C-terminal region-like"/>
    <property type="match status" value="1"/>
</dbReference>
<protein>
    <recommendedName>
        <fullName evidence="5">Poly A polymerase head domain-containing protein</fullName>
    </recommendedName>
</protein>
<dbReference type="AlphaFoldDB" id="A0A3N4IAC0"/>
<sequence>MLVRYAKTHLLPTGGYPNIYIVGGWVRDKILGVDSDIPNVNIVVEGMEATRYAASLTEYIRNYGNSLGKANTGELEADFDDEAKFLNSAEAILYDIYVEMRSLRTRQQTYAEASIAEDALFRDATINALYYSLNWKSLHDPTGKGLSDLYDKVLRPPIDATKCFENDPVRALRYIRLACSHDFTIAPEAMEVINSEWLRKALRE</sequence>
<organism evidence="6 7">
    <name type="scientific">Ascobolus immersus RN42</name>
    <dbReference type="NCBI Taxonomy" id="1160509"/>
    <lineage>
        <taxon>Eukaryota</taxon>
        <taxon>Fungi</taxon>
        <taxon>Dikarya</taxon>
        <taxon>Ascomycota</taxon>
        <taxon>Pezizomycotina</taxon>
        <taxon>Pezizomycetes</taxon>
        <taxon>Pezizales</taxon>
        <taxon>Ascobolaceae</taxon>
        <taxon>Ascobolus</taxon>
    </lineage>
</organism>
<dbReference type="PANTHER" id="PTHR13734">
    <property type="entry name" value="TRNA-NUCLEOTIDYLTRANSFERASE"/>
    <property type="match status" value="1"/>
</dbReference>
<evidence type="ECO:0000256" key="3">
    <source>
        <dbReference type="ARBA" id="ARBA00022884"/>
    </source>
</evidence>
<dbReference type="GO" id="GO:0052929">
    <property type="term" value="F:ATP:3'-cytidine-cytidine-tRNA adenylyltransferase activity"/>
    <property type="evidence" value="ECO:0007669"/>
    <property type="project" value="TreeGrafter"/>
</dbReference>
<dbReference type="GO" id="GO:0001680">
    <property type="term" value="P:tRNA 3'-terminal CCA addition"/>
    <property type="evidence" value="ECO:0007669"/>
    <property type="project" value="TreeGrafter"/>
</dbReference>
<keyword evidence="7" id="KW-1185">Reference proteome</keyword>
<keyword evidence="2 4" id="KW-0808">Transferase</keyword>
<dbReference type="GO" id="GO:0052927">
    <property type="term" value="F:CC tRNA cytidylyltransferase activity"/>
    <property type="evidence" value="ECO:0007669"/>
    <property type="project" value="TreeGrafter"/>
</dbReference>
<dbReference type="Pfam" id="PF01743">
    <property type="entry name" value="PolyA_pol"/>
    <property type="match status" value="1"/>
</dbReference>
<dbReference type="Gene3D" id="1.10.3090.10">
    <property type="entry name" value="cca-adding enzyme, domain 2"/>
    <property type="match status" value="1"/>
</dbReference>
<dbReference type="InterPro" id="IPR002646">
    <property type="entry name" value="PolA_pol_head_dom"/>
</dbReference>
<dbReference type="STRING" id="1160509.A0A3N4IAC0"/>
<evidence type="ECO:0000259" key="5">
    <source>
        <dbReference type="Pfam" id="PF01743"/>
    </source>
</evidence>
<dbReference type="OrthoDB" id="445712at2759"/>
<name>A0A3N4IAC0_ASCIM</name>
<evidence type="ECO:0000313" key="6">
    <source>
        <dbReference type="EMBL" id="RPA83033.1"/>
    </source>
</evidence>
<dbReference type="InterPro" id="IPR043519">
    <property type="entry name" value="NT_sf"/>
</dbReference>
<dbReference type="EMBL" id="ML119667">
    <property type="protein sequence ID" value="RPA83033.1"/>
    <property type="molecule type" value="Genomic_DNA"/>
</dbReference>
<dbReference type="PANTHER" id="PTHR13734:SF9">
    <property type="entry name" value="TRNA NUCLEOTIDYLTRANSFERASE CCA2"/>
    <property type="match status" value="1"/>
</dbReference>
<keyword evidence="3 4" id="KW-0694">RNA-binding</keyword>
<evidence type="ECO:0000313" key="7">
    <source>
        <dbReference type="Proteomes" id="UP000275078"/>
    </source>
</evidence>
<evidence type="ECO:0000256" key="1">
    <source>
        <dbReference type="ARBA" id="ARBA00007265"/>
    </source>
</evidence>
<dbReference type="Gene3D" id="3.30.460.10">
    <property type="entry name" value="Beta Polymerase, domain 2"/>
    <property type="match status" value="1"/>
</dbReference>
<dbReference type="Proteomes" id="UP000275078">
    <property type="component" value="Unassembled WGS sequence"/>
</dbReference>
<comment type="similarity">
    <text evidence="1 4">Belongs to the tRNA nucleotidyltransferase/poly(A) polymerase family.</text>
</comment>
<dbReference type="SUPFAM" id="SSF81301">
    <property type="entry name" value="Nucleotidyltransferase"/>
    <property type="match status" value="1"/>
</dbReference>
<feature type="domain" description="Poly A polymerase head" evidence="5">
    <location>
        <begin position="19"/>
        <end position="155"/>
    </location>
</feature>
<feature type="non-terminal residue" evidence="6">
    <location>
        <position position="204"/>
    </location>
</feature>
<reference evidence="6 7" key="1">
    <citation type="journal article" date="2018" name="Nat. Ecol. Evol.">
        <title>Pezizomycetes genomes reveal the molecular basis of ectomycorrhizal truffle lifestyle.</title>
        <authorList>
            <person name="Murat C."/>
            <person name="Payen T."/>
            <person name="Noel B."/>
            <person name="Kuo A."/>
            <person name="Morin E."/>
            <person name="Chen J."/>
            <person name="Kohler A."/>
            <person name="Krizsan K."/>
            <person name="Balestrini R."/>
            <person name="Da Silva C."/>
            <person name="Montanini B."/>
            <person name="Hainaut M."/>
            <person name="Levati E."/>
            <person name="Barry K.W."/>
            <person name="Belfiori B."/>
            <person name="Cichocki N."/>
            <person name="Clum A."/>
            <person name="Dockter R.B."/>
            <person name="Fauchery L."/>
            <person name="Guy J."/>
            <person name="Iotti M."/>
            <person name="Le Tacon F."/>
            <person name="Lindquist E.A."/>
            <person name="Lipzen A."/>
            <person name="Malagnac F."/>
            <person name="Mello A."/>
            <person name="Molinier V."/>
            <person name="Miyauchi S."/>
            <person name="Poulain J."/>
            <person name="Riccioni C."/>
            <person name="Rubini A."/>
            <person name="Sitrit Y."/>
            <person name="Splivallo R."/>
            <person name="Traeger S."/>
            <person name="Wang M."/>
            <person name="Zifcakova L."/>
            <person name="Wipf D."/>
            <person name="Zambonelli A."/>
            <person name="Paolocci F."/>
            <person name="Nowrousian M."/>
            <person name="Ottonello S."/>
            <person name="Baldrian P."/>
            <person name="Spatafora J.W."/>
            <person name="Henrissat B."/>
            <person name="Nagy L.G."/>
            <person name="Aury J.M."/>
            <person name="Wincker P."/>
            <person name="Grigoriev I.V."/>
            <person name="Bonfante P."/>
            <person name="Martin F.M."/>
        </authorList>
    </citation>
    <scope>NUCLEOTIDE SEQUENCE [LARGE SCALE GENOMIC DNA]</scope>
    <source>
        <strain evidence="6 7">RN42</strain>
    </source>
</reference>